<reference evidence="1" key="1">
    <citation type="submission" date="2020-05" db="EMBL/GenBank/DDBJ databases">
        <authorList>
            <person name="Chiriac C."/>
            <person name="Salcher M."/>
            <person name="Ghai R."/>
            <person name="Kavagutti S V."/>
        </authorList>
    </citation>
    <scope>NUCLEOTIDE SEQUENCE</scope>
</reference>
<dbReference type="EMBL" id="CAEZUL010000117">
    <property type="protein sequence ID" value="CAB4604570.1"/>
    <property type="molecule type" value="Genomic_DNA"/>
</dbReference>
<accession>A0A6J6GW66</accession>
<dbReference type="AlphaFoldDB" id="A0A6J6GW66"/>
<organism evidence="1">
    <name type="scientific">freshwater metagenome</name>
    <dbReference type="NCBI Taxonomy" id="449393"/>
    <lineage>
        <taxon>unclassified sequences</taxon>
        <taxon>metagenomes</taxon>
        <taxon>ecological metagenomes</taxon>
    </lineage>
</organism>
<sequence length="123" mass="13716">MTSHVTELIGVYDADSTVLGEVSYWIGARLGITHCSLCEITHGLFSKKSEWKQCAESLSVPFRFFHRDDAPDDVLGKIAGEFPAVLQRTTEGLSIILTKGELENFEGQTSDFSEWITNFLSLQ</sequence>
<proteinExistence type="predicted"/>
<gene>
    <name evidence="1" type="ORF">UFOPK1808_01005</name>
</gene>
<evidence type="ECO:0000313" key="1">
    <source>
        <dbReference type="EMBL" id="CAB4604570.1"/>
    </source>
</evidence>
<protein>
    <submittedName>
        <fullName evidence="1">Unannotated protein</fullName>
    </submittedName>
</protein>
<name>A0A6J6GW66_9ZZZZ</name>